<dbReference type="UniPathway" id="UPA00696"/>
<evidence type="ECO:0000256" key="9">
    <source>
        <dbReference type="ARBA" id="ARBA00023326"/>
    </source>
</evidence>
<evidence type="ECO:0000256" key="4">
    <source>
        <dbReference type="ARBA" id="ARBA00012744"/>
    </source>
</evidence>
<keyword evidence="13" id="KW-1185">Reference proteome</keyword>
<dbReference type="InterPro" id="IPR017853">
    <property type="entry name" value="GH"/>
</dbReference>
<dbReference type="STRING" id="1093900.A0A507AXR6"/>
<comment type="similarity">
    <text evidence="3 10">Belongs to the glycosyl hydrolase 3 family.</text>
</comment>
<dbReference type="OrthoDB" id="47059at2759"/>
<dbReference type="InParanoid" id="A0A507AXR6"/>
<dbReference type="EC" id="3.2.1.21" evidence="4 10"/>
<evidence type="ECO:0000256" key="7">
    <source>
        <dbReference type="ARBA" id="ARBA00023277"/>
    </source>
</evidence>
<gene>
    <name evidence="12" type="ORF">E0L32_005137</name>
</gene>
<evidence type="ECO:0000256" key="5">
    <source>
        <dbReference type="ARBA" id="ARBA00022801"/>
    </source>
</evidence>
<keyword evidence="8 10" id="KW-0326">Glycosidase</keyword>
<dbReference type="SUPFAM" id="SSF51445">
    <property type="entry name" value="(Trans)glycosidases"/>
    <property type="match status" value="1"/>
</dbReference>
<keyword evidence="9 10" id="KW-0624">Polysaccharide degradation</keyword>
<dbReference type="GO" id="GO:0030245">
    <property type="term" value="P:cellulose catabolic process"/>
    <property type="evidence" value="ECO:0007669"/>
    <property type="project" value="UniProtKB-UniPathway"/>
</dbReference>
<dbReference type="InterPro" id="IPR037524">
    <property type="entry name" value="PA14/GLEYA"/>
</dbReference>
<dbReference type="Pfam" id="PF01915">
    <property type="entry name" value="Glyco_hydro_3_C"/>
    <property type="match status" value="1"/>
</dbReference>
<dbReference type="Pfam" id="PF14310">
    <property type="entry name" value="Fn3-like"/>
    <property type="match status" value="1"/>
</dbReference>
<dbReference type="PRINTS" id="PR00133">
    <property type="entry name" value="GLHYDRLASE3"/>
</dbReference>
<dbReference type="Gene3D" id="2.60.40.10">
    <property type="entry name" value="Immunoglobulins"/>
    <property type="match status" value="1"/>
</dbReference>
<sequence>MAGKVDIEGILKTLTLEEKISILAGRNMWETVPIPSKGVPSVKVSDGPNGARGADFTGGKSSACFPAACSVAAAFDEDIAHRIGQALAEETHSKGARCLLGPTTCMHRDPRGGRNFESFSEDPLLAGKLAASVIRGLQSRGVSGTIKHFAANEQETDRMTVRETIPERALREIYLRPFEIAIKESKPWAVMTAYNVVNGFHCDESKFLLEQVLRGEWGWDGLVMSDWGGTNSVDGSINAGLDLEMPGPARVRKIDAVVADVKAGKIQESTIDERARRVLQFIERLKAFEDDTIPEEQAIDKPEHRALIREAGGRGIVLLKNEKNLLPLPKDKLKGKKVALIGYAKEGQAHGGGSAAVNAHYKKSPWDALHEYYGDSVEFTYAKGAHTLRMLPGMKDNVVGLDGKPGWTLNFYPQGSSTPNEVKHQFPAASSSPIGSDASKKWTTMELIGDFTPTETGEHYYAASGLGPTQIFINDEKVWEQTSLISDPMGFLFMSVHEEEHRYSFKAGTTYRIRIRSEPPASVPGLEILDGRTGVRMGFQVASEHDEELTSEAVQRAKEADYAIVFTGHTPEWESEGQDQLSFNLPRNGSQDALIAAVAAANSNTVVVNATGVAVAMPWLDQIGGLLQTWYPGQECGNAIVDVLSGAVNPEGRLPCSFPKSIEDSPAWGNFPGEKVDGILNVTYEEGVFIGYRHYDRIARDRLNFPFGYGLSYTSFETSGLKAARKSDDSFAASVTVKNTGGAAGGSLVQLYAGRVDKSEDHPVKSLVAFKKVRLQPGESATVELAVTTRDLGFFDEKAKKWVVPAGKYELISANSAADVVETVQVTVEKELVYAP</sequence>
<evidence type="ECO:0000256" key="1">
    <source>
        <dbReference type="ARBA" id="ARBA00000448"/>
    </source>
</evidence>
<proteinExistence type="inferred from homology"/>
<dbReference type="Gene3D" id="3.40.50.1700">
    <property type="entry name" value="Glycoside hydrolase family 3 C-terminal domain"/>
    <property type="match status" value="1"/>
</dbReference>
<dbReference type="InterPro" id="IPR013783">
    <property type="entry name" value="Ig-like_fold"/>
</dbReference>
<evidence type="ECO:0000256" key="2">
    <source>
        <dbReference type="ARBA" id="ARBA00004987"/>
    </source>
</evidence>
<dbReference type="PANTHER" id="PTHR42715:SF3">
    <property type="entry name" value="BETA-GLUCOSIDASE B-RELATED"/>
    <property type="match status" value="1"/>
</dbReference>
<keyword evidence="7 10" id="KW-0119">Carbohydrate metabolism</keyword>
<evidence type="ECO:0000313" key="12">
    <source>
        <dbReference type="EMBL" id="TPX14742.1"/>
    </source>
</evidence>
<dbReference type="InterPro" id="IPR050288">
    <property type="entry name" value="Cellulose_deg_GH3"/>
</dbReference>
<comment type="caution">
    <text evidence="12">The sequence shown here is derived from an EMBL/GenBank/DDBJ whole genome shotgun (WGS) entry which is preliminary data.</text>
</comment>
<keyword evidence="6" id="KW-0325">Glycoprotein</keyword>
<dbReference type="InterPro" id="IPR019800">
    <property type="entry name" value="Glyco_hydro_3_AS"/>
</dbReference>
<dbReference type="PANTHER" id="PTHR42715">
    <property type="entry name" value="BETA-GLUCOSIDASE"/>
    <property type="match status" value="1"/>
</dbReference>
<evidence type="ECO:0000256" key="8">
    <source>
        <dbReference type="ARBA" id="ARBA00023295"/>
    </source>
</evidence>
<keyword evidence="5 10" id="KW-0378">Hydrolase</keyword>
<feature type="domain" description="PA14" evidence="11">
    <location>
        <begin position="402"/>
        <end position="554"/>
    </location>
</feature>
<dbReference type="Gene3D" id="2.60.120.260">
    <property type="entry name" value="Galactose-binding domain-like"/>
    <property type="match status" value="1"/>
</dbReference>
<evidence type="ECO:0000256" key="10">
    <source>
        <dbReference type="RuleBase" id="RU361161"/>
    </source>
</evidence>
<evidence type="ECO:0000256" key="6">
    <source>
        <dbReference type="ARBA" id="ARBA00023180"/>
    </source>
</evidence>
<dbReference type="InterPro" id="IPR026891">
    <property type="entry name" value="Fn3-like"/>
</dbReference>
<organism evidence="12 13">
    <name type="scientific">Thyridium curvatum</name>
    <dbReference type="NCBI Taxonomy" id="1093900"/>
    <lineage>
        <taxon>Eukaryota</taxon>
        <taxon>Fungi</taxon>
        <taxon>Dikarya</taxon>
        <taxon>Ascomycota</taxon>
        <taxon>Pezizomycotina</taxon>
        <taxon>Sordariomycetes</taxon>
        <taxon>Sordariomycetidae</taxon>
        <taxon>Thyridiales</taxon>
        <taxon>Thyridiaceae</taxon>
        <taxon>Thyridium</taxon>
    </lineage>
</organism>
<dbReference type="Proteomes" id="UP000319257">
    <property type="component" value="Unassembled WGS sequence"/>
</dbReference>
<evidence type="ECO:0000259" key="11">
    <source>
        <dbReference type="PROSITE" id="PS51820"/>
    </source>
</evidence>
<dbReference type="SUPFAM" id="SSF52279">
    <property type="entry name" value="Beta-D-glucan exohydrolase, C-terminal domain"/>
    <property type="match status" value="1"/>
</dbReference>
<dbReference type="InterPro" id="IPR002772">
    <property type="entry name" value="Glyco_hydro_3_C"/>
</dbReference>
<dbReference type="GeneID" id="41972584"/>
<protein>
    <recommendedName>
        <fullName evidence="4 10">beta-glucosidase</fullName>
        <ecNumber evidence="4 10">3.2.1.21</ecNumber>
    </recommendedName>
</protein>
<evidence type="ECO:0000256" key="3">
    <source>
        <dbReference type="ARBA" id="ARBA00005336"/>
    </source>
</evidence>
<dbReference type="RefSeq" id="XP_030996453.1">
    <property type="nucleotide sequence ID" value="XM_031139626.1"/>
</dbReference>
<dbReference type="InterPro" id="IPR036881">
    <property type="entry name" value="Glyco_hydro_3_C_sf"/>
</dbReference>
<accession>A0A507AXR6</accession>
<dbReference type="PROSITE" id="PS51820">
    <property type="entry name" value="PA14"/>
    <property type="match status" value="1"/>
</dbReference>
<dbReference type="AlphaFoldDB" id="A0A507AXR6"/>
<dbReference type="EMBL" id="SKBQ01000026">
    <property type="protein sequence ID" value="TPX14742.1"/>
    <property type="molecule type" value="Genomic_DNA"/>
</dbReference>
<dbReference type="Pfam" id="PF00933">
    <property type="entry name" value="Glyco_hydro_3"/>
    <property type="match status" value="1"/>
</dbReference>
<comment type="catalytic activity">
    <reaction evidence="1 10">
        <text>Hydrolysis of terminal, non-reducing beta-D-glucosyl residues with release of beta-D-glucose.</text>
        <dbReference type="EC" id="3.2.1.21"/>
    </reaction>
</comment>
<dbReference type="GO" id="GO:0008422">
    <property type="term" value="F:beta-glucosidase activity"/>
    <property type="evidence" value="ECO:0007669"/>
    <property type="project" value="UniProtKB-EC"/>
</dbReference>
<reference evidence="12 13" key="1">
    <citation type="submission" date="2019-06" db="EMBL/GenBank/DDBJ databases">
        <title>Draft genome sequence of the filamentous fungus Phialemoniopsis curvata isolated from diesel fuel.</title>
        <authorList>
            <person name="Varaljay V.A."/>
            <person name="Lyon W.J."/>
            <person name="Crouch A.L."/>
            <person name="Drake C.E."/>
            <person name="Hollomon J.M."/>
            <person name="Nadeau L.J."/>
            <person name="Nunn H.S."/>
            <person name="Stevenson B.S."/>
            <person name="Bojanowski C.L."/>
            <person name="Crookes-Goodson W.J."/>
        </authorList>
    </citation>
    <scope>NUCLEOTIDE SEQUENCE [LARGE SCALE GENOMIC DNA]</scope>
    <source>
        <strain evidence="12 13">D216</strain>
    </source>
</reference>
<name>A0A507AXR6_9PEZI</name>
<dbReference type="InterPro" id="IPR001764">
    <property type="entry name" value="Glyco_hydro_3_N"/>
</dbReference>
<dbReference type="InterPro" id="IPR036962">
    <property type="entry name" value="Glyco_hydro_3_N_sf"/>
</dbReference>
<dbReference type="PROSITE" id="PS00775">
    <property type="entry name" value="GLYCOSYL_HYDROL_F3"/>
    <property type="match status" value="1"/>
</dbReference>
<dbReference type="SMART" id="SM01217">
    <property type="entry name" value="Fn3_like"/>
    <property type="match status" value="1"/>
</dbReference>
<dbReference type="Gene3D" id="3.20.20.300">
    <property type="entry name" value="Glycoside hydrolase, family 3, N-terminal domain"/>
    <property type="match status" value="1"/>
</dbReference>
<evidence type="ECO:0000313" key="13">
    <source>
        <dbReference type="Proteomes" id="UP000319257"/>
    </source>
</evidence>
<comment type="pathway">
    <text evidence="2 10">Glycan metabolism; cellulose degradation.</text>
</comment>